<proteinExistence type="predicted"/>
<dbReference type="Proteomes" id="UP000681722">
    <property type="component" value="Unassembled WGS sequence"/>
</dbReference>
<accession>A0A814PFX4</accession>
<gene>
    <name evidence="2" type="ORF">GPM918_LOCUS18957</name>
    <name evidence="3" type="ORF">SRO942_LOCUS18954</name>
</gene>
<comment type="caution">
    <text evidence="2">The sequence shown here is derived from an EMBL/GenBank/DDBJ whole genome shotgun (WGS) entry which is preliminary data.</text>
</comment>
<name>A0A814PFX4_9BILA</name>
<keyword evidence="4" id="KW-1185">Reference proteome</keyword>
<protein>
    <submittedName>
        <fullName evidence="2">Uncharacterized protein</fullName>
    </submittedName>
</protein>
<dbReference type="AlphaFoldDB" id="A0A814PFX4"/>
<evidence type="ECO:0000256" key="1">
    <source>
        <dbReference type="SAM" id="MobiDB-lite"/>
    </source>
</evidence>
<dbReference type="Proteomes" id="UP000663829">
    <property type="component" value="Unassembled WGS sequence"/>
</dbReference>
<reference evidence="2" key="1">
    <citation type="submission" date="2021-02" db="EMBL/GenBank/DDBJ databases">
        <authorList>
            <person name="Nowell W R."/>
        </authorList>
    </citation>
    <scope>NUCLEOTIDE SEQUENCE</scope>
</reference>
<feature type="region of interest" description="Disordered" evidence="1">
    <location>
        <begin position="226"/>
        <end position="315"/>
    </location>
</feature>
<sequence length="340" mass="39236">MEAIDHWEHGMTMKVKQAADETGQKVVQFQEIADVQQTKLPLKDAFDFSQLTTAKPRLVVDIPNGEWSVSGASFNSFLHYRHDVATQKLWSMKTNNNQTVIKWNNNEITYMCWSIHPNQFILLALTRIYTCDERTNQIQQTSLESNDVIFGDPGNIPDHELEKKLKKQVLIRLVTGENSLSRTTNGLFRRGAKRIDNIFPSPRLQEDDVPKQLFDELGFQWMYDEEGSDDKKDSTDELQDSIGPIRRRKKVKAVTPYSAPRRSSRLRDKQLRISQTTETNDTQLFVPQLNSTTTNGNSTSSEDDKRAKSSLAKHKSETEHKIDWKTLKLFIMIIIRTIYS</sequence>
<dbReference type="EMBL" id="CAJOBC010005621">
    <property type="protein sequence ID" value="CAF3869987.1"/>
    <property type="molecule type" value="Genomic_DNA"/>
</dbReference>
<feature type="compositionally biased region" description="Polar residues" evidence="1">
    <location>
        <begin position="272"/>
        <end position="289"/>
    </location>
</feature>
<evidence type="ECO:0000313" key="3">
    <source>
        <dbReference type="EMBL" id="CAF3869987.1"/>
    </source>
</evidence>
<feature type="compositionally biased region" description="Low complexity" evidence="1">
    <location>
        <begin position="290"/>
        <end position="300"/>
    </location>
</feature>
<dbReference type="EMBL" id="CAJNOQ010005621">
    <property type="protein sequence ID" value="CAF1105341.1"/>
    <property type="molecule type" value="Genomic_DNA"/>
</dbReference>
<evidence type="ECO:0000313" key="2">
    <source>
        <dbReference type="EMBL" id="CAF1105341.1"/>
    </source>
</evidence>
<organism evidence="2 4">
    <name type="scientific">Didymodactylos carnosus</name>
    <dbReference type="NCBI Taxonomy" id="1234261"/>
    <lineage>
        <taxon>Eukaryota</taxon>
        <taxon>Metazoa</taxon>
        <taxon>Spiralia</taxon>
        <taxon>Gnathifera</taxon>
        <taxon>Rotifera</taxon>
        <taxon>Eurotatoria</taxon>
        <taxon>Bdelloidea</taxon>
        <taxon>Philodinida</taxon>
        <taxon>Philodinidae</taxon>
        <taxon>Didymodactylos</taxon>
    </lineage>
</organism>
<evidence type="ECO:0000313" key="4">
    <source>
        <dbReference type="Proteomes" id="UP000663829"/>
    </source>
</evidence>